<organism evidence="3 4">
    <name type="scientific">Rothia dentocariosa</name>
    <dbReference type="NCBI Taxonomy" id="2047"/>
    <lineage>
        <taxon>Bacteria</taxon>
        <taxon>Bacillati</taxon>
        <taxon>Actinomycetota</taxon>
        <taxon>Actinomycetes</taxon>
        <taxon>Micrococcales</taxon>
        <taxon>Micrococcaceae</taxon>
        <taxon>Rothia</taxon>
    </lineage>
</organism>
<feature type="transmembrane region" description="Helical" evidence="1">
    <location>
        <begin position="50"/>
        <end position="68"/>
    </location>
</feature>
<keyword evidence="1" id="KW-0812">Transmembrane</keyword>
<dbReference type="GO" id="GO:0004190">
    <property type="term" value="F:aspartic-type endopeptidase activity"/>
    <property type="evidence" value="ECO:0007669"/>
    <property type="project" value="InterPro"/>
</dbReference>
<dbReference type="GO" id="GO:0016020">
    <property type="term" value="C:membrane"/>
    <property type="evidence" value="ECO:0007669"/>
    <property type="project" value="InterPro"/>
</dbReference>
<comment type="caution">
    <text evidence="3">The sequence shown here is derived from an EMBL/GenBank/DDBJ whole genome shotgun (WGS) entry which is preliminary data.</text>
</comment>
<proteinExistence type="predicted"/>
<feature type="transmembrane region" description="Helical" evidence="1">
    <location>
        <begin position="124"/>
        <end position="143"/>
    </location>
</feature>
<gene>
    <name evidence="3" type="ORF">CRM92_05950</name>
</gene>
<reference evidence="3" key="1">
    <citation type="submission" date="2017-10" db="EMBL/GenBank/DDBJ databases">
        <title>Kefir isolates.</title>
        <authorList>
            <person name="Kim Y."/>
            <person name="Blasche S."/>
        </authorList>
    </citation>
    <scope>NUCLEOTIDE SEQUENCE [LARGE SCALE GENOMIC DNA]</scope>
    <source>
        <strain evidence="3">OG2-2</strain>
    </source>
</reference>
<dbReference type="Proteomes" id="UP000219947">
    <property type="component" value="Unassembled WGS sequence"/>
</dbReference>
<dbReference type="AlphaFoldDB" id="A0A2A8D5T6"/>
<feature type="domain" description="Prepilin type IV endopeptidase peptidase" evidence="2">
    <location>
        <begin position="38"/>
        <end position="138"/>
    </location>
</feature>
<dbReference type="Pfam" id="PF01478">
    <property type="entry name" value="Peptidase_A24"/>
    <property type="match status" value="1"/>
</dbReference>
<dbReference type="RefSeq" id="WP_098042634.1">
    <property type="nucleotide sequence ID" value="NZ_PDEV01000002.1"/>
</dbReference>
<dbReference type="EMBL" id="PDEV01000002">
    <property type="protein sequence ID" value="PEN16224.1"/>
    <property type="molecule type" value="Genomic_DNA"/>
</dbReference>
<dbReference type="InterPro" id="IPR000045">
    <property type="entry name" value="Prepilin_IV_endopep_pep"/>
</dbReference>
<evidence type="ECO:0000256" key="1">
    <source>
        <dbReference type="SAM" id="Phobius"/>
    </source>
</evidence>
<dbReference type="Gene3D" id="1.20.120.1220">
    <property type="match status" value="1"/>
</dbReference>
<evidence type="ECO:0000259" key="2">
    <source>
        <dbReference type="Pfam" id="PF01478"/>
    </source>
</evidence>
<protein>
    <submittedName>
        <fullName evidence="3">Peptidase A24</fullName>
    </submittedName>
</protein>
<feature type="transmembrane region" description="Helical" evidence="1">
    <location>
        <begin position="155"/>
        <end position="175"/>
    </location>
</feature>
<name>A0A2A8D5T6_9MICC</name>
<keyword evidence="1" id="KW-0472">Membrane</keyword>
<sequence>MLQELSKLFTQGVPGWFAGILLIIYLLYAAGCTVKLWGWDLWKHRLPNRIVFPFVFATHTALPVIAALSGQWGTILRVWGSGLVLWAFYVLMRMLSFGALGRGDVKLALALGGLIGYFSWANLLWATLVTFVVGGLCAVVLVLSRSVTRRTRIAFGPFMLIGMIAAVLVPSYSFLSF</sequence>
<keyword evidence="4" id="KW-1185">Reference proteome</keyword>
<evidence type="ECO:0000313" key="4">
    <source>
        <dbReference type="Proteomes" id="UP000219947"/>
    </source>
</evidence>
<accession>A0A2A8D5T6</accession>
<feature type="transmembrane region" description="Helical" evidence="1">
    <location>
        <begin position="16"/>
        <end position="38"/>
    </location>
</feature>
<keyword evidence="1" id="KW-1133">Transmembrane helix</keyword>
<evidence type="ECO:0000313" key="3">
    <source>
        <dbReference type="EMBL" id="PEN16224.1"/>
    </source>
</evidence>